<comment type="similarity">
    <text evidence="1 3">Belongs to the peptidase S8 family.</text>
</comment>
<evidence type="ECO:0000259" key="4">
    <source>
        <dbReference type="Pfam" id="PF00082"/>
    </source>
</evidence>
<organism evidence="6 7">
    <name type="scientific">Coptis chinensis</name>
    <dbReference type="NCBI Taxonomy" id="261450"/>
    <lineage>
        <taxon>Eukaryota</taxon>
        <taxon>Viridiplantae</taxon>
        <taxon>Streptophyta</taxon>
        <taxon>Embryophyta</taxon>
        <taxon>Tracheophyta</taxon>
        <taxon>Spermatophyta</taxon>
        <taxon>Magnoliopsida</taxon>
        <taxon>Ranunculales</taxon>
        <taxon>Ranunculaceae</taxon>
        <taxon>Coptidoideae</taxon>
        <taxon>Coptis</taxon>
    </lineage>
</organism>
<sequence>MQFLGRPHASGVAALLKAVNPDWSPAAIRSAMMTTASQLDNNYCLIRDNGANLTYATPLAMGAGQIDPNRHLIQDQILAITRSSNYNCSKASADLNYLTFMAFFNNTPSTVHEFRRTATNVGNGVSTYKAKVTEPLGTSISVTPDTLVFTDKYEKLSFNVSIDIQQMKEASSFGSLVWEDDGAKHIVRSLIVVYRVV</sequence>
<dbReference type="Gene3D" id="2.60.40.2310">
    <property type="match status" value="1"/>
</dbReference>
<dbReference type="GO" id="GO:0006508">
    <property type="term" value="P:proteolysis"/>
    <property type="evidence" value="ECO:0007669"/>
    <property type="project" value="InterPro"/>
</dbReference>
<evidence type="ECO:0000256" key="1">
    <source>
        <dbReference type="ARBA" id="ARBA00011073"/>
    </source>
</evidence>
<keyword evidence="2" id="KW-0732">Signal</keyword>
<dbReference type="Proteomes" id="UP000631114">
    <property type="component" value="Unassembled WGS sequence"/>
</dbReference>
<dbReference type="GO" id="GO:0004252">
    <property type="term" value="F:serine-type endopeptidase activity"/>
    <property type="evidence" value="ECO:0007669"/>
    <property type="project" value="InterPro"/>
</dbReference>
<dbReference type="InterPro" id="IPR041469">
    <property type="entry name" value="Subtilisin-like_FN3"/>
</dbReference>
<gene>
    <name evidence="6" type="ORF">IFM89_031568</name>
</gene>
<comment type="caution">
    <text evidence="3">Lacks conserved residue(s) required for the propagation of feature annotation.</text>
</comment>
<evidence type="ECO:0000313" key="6">
    <source>
        <dbReference type="EMBL" id="KAF9602799.1"/>
    </source>
</evidence>
<evidence type="ECO:0000313" key="7">
    <source>
        <dbReference type="Proteomes" id="UP000631114"/>
    </source>
</evidence>
<dbReference type="InterPro" id="IPR036852">
    <property type="entry name" value="Peptidase_S8/S53_dom_sf"/>
</dbReference>
<evidence type="ECO:0000256" key="2">
    <source>
        <dbReference type="ARBA" id="ARBA00022729"/>
    </source>
</evidence>
<dbReference type="InterPro" id="IPR000209">
    <property type="entry name" value="Peptidase_S8/S53_dom"/>
</dbReference>
<feature type="domain" description="Subtilisin-like protease fibronectin type-III" evidence="5">
    <location>
        <begin position="94"/>
        <end position="193"/>
    </location>
</feature>
<dbReference type="PROSITE" id="PS51892">
    <property type="entry name" value="SUBTILASE"/>
    <property type="match status" value="1"/>
</dbReference>
<comment type="caution">
    <text evidence="6">The sequence shown here is derived from an EMBL/GenBank/DDBJ whole genome shotgun (WGS) entry which is preliminary data.</text>
</comment>
<dbReference type="AlphaFoldDB" id="A0A835LTH3"/>
<dbReference type="PANTHER" id="PTHR10795">
    <property type="entry name" value="PROPROTEIN CONVERTASE SUBTILISIN/KEXIN"/>
    <property type="match status" value="1"/>
</dbReference>
<dbReference type="InterPro" id="IPR045051">
    <property type="entry name" value="SBT"/>
</dbReference>
<dbReference type="Pfam" id="PF00082">
    <property type="entry name" value="Peptidase_S8"/>
    <property type="match status" value="1"/>
</dbReference>
<dbReference type="OrthoDB" id="206201at2759"/>
<evidence type="ECO:0000259" key="5">
    <source>
        <dbReference type="Pfam" id="PF17766"/>
    </source>
</evidence>
<dbReference type="Gene3D" id="3.40.50.200">
    <property type="entry name" value="Peptidase S8/S53 domain"/>
    <property type="match status" value="1"/>
</dbReference>
<accession>A0A835LTH3</accession>
<proteinExistence type="inferred from homology"/>
<reference evidence="6 7" key="1">
    <citation type="submission" date="2020-10" db="EMBL/GenBank/DDBJ databases">
        <title>The Coptis chinensis genome and diversification of protoberbering-type alkaloids.</title>
        <authorList>
            <person name="Wang B."/>
            <person name="Shu S."/>
            <person name="Song C."/>
            <person name="Liu Y."/>
        </authorList>
    </citation>
    <scope>NUCLEOTIDE SEQUENCE [LARGE SCALE GENOMIC DNA]</scope>
    <source>
        <strain evidence="6">HL-2020</strain>
        <tissue evidence="6">Leaf</tissue>
    </source>
</reference>
<name>A0A835LTH3_9MAGN</name>
<dbReference type="SUPFAM" id="SSF52743">
    <property type="entry name" value="Subtilisin-like"/>
    <property type="match status" value="1"/>
</dbReference>
<dbReference type="EMBL" id="JADFTS010000006">
    <property type="protein sequence ID" value="KAF9602799.1"/>
    <property type="molecule type" value="Genomic_DNA"/>
</dbReference>
<protein>
    <submittedName>
        <fullName evidence="6">Uncharacterized protein</fullName>
    </submittedName>
</protein>
<keyword evidence="7" id="KW-1185">Reference proteome</keyword>
<feature type="domain" description="Peptidase S8/S53" evidence="4">
    <location>
        <begin position="7"/>
        <end position="40"/>
    </location>
</feature>
<evidence type="ECO:0000256" key="3">
    <source>
        <dbReference type="PROSITE-ProRule" id="PRU01240"/>
    </source>
</evidence>
<dbReference type="Pfam" id="PF17766">
    <property type="entry name" value="fn3_6"/>
    <property type="match status" value="1"/>
</dbReference>